<accession>A0A9Q3H240</accession>
<gene>
    <name evidence="1" type="ORF">O181_026370</name>
</gene>
<comment type="caution">
    <text evidence="1">The sequence shown here is derived from an EMBL/GenBank/DDBJ whole genome shotgun (WGS) entry which is preliminary data.</text>
</comment>
<dbReference type="EMBL" id="AVOT02008757">
    <property type="protein sequence ID" value="MBW0486655.1"/>
    <property type="molecule type" value="Genomic_DNA"/>
</dbReference>
<dbReference type="Proteomes" id="UP000765509">
    <property type="component" value="Unassembled WGS sequence"/>
</dbReference>
<sequence>MEIYLKTFVQNYEASQTALKVMKDQNSVVSFHTSSIWQHLWYASYLVAVRLWEDSSGDAIKVLHDKLTAIIQHRTVNAIMESHERLLYEEHAAMLIHPEGGYWQKIVTTAAGSALMFMRGIVNHQKPCTSKRYKVDSWPDTSRPSEGFVDE</sequence>
<dbReference type="AlphaFoldDB" id="A0A9Q3H240"/>
<proteinExistence type="predicted"/>
<evidence type="ECO:0000313" key="1">
    <source>
        <dbReference type="EMBL" id="MBW0486655.1"/>
    </source>
</evidence>
<keyword evidence="2" id="KW-1185">Reference proteome</keyword>
<reference evidence="1" key="1">
    <citation type="submission" date="2021-03" db="EMBL/GenBank/DDBJ databases">
        <title>Draft genome sequence of rust myrtle Austropuccinia psidii MF-1, a brazilian biotype.</title>
        <authorList>
            <person name="Quecine M.C."/>
            <person name="Pachon D.M.R."/>
            <person name="Bonatelli M.L."/>
            <person name="Correr F.H."/>
            <person name="Franceschini L.M."/>
            <person name="Leite T.F."/>
            <person name="Margarido G.R.A."/>
            <person name="Almeida C.A."/>
            <person name="Ferrarezi J.A."/>
            <person name="Labate C.A."/>
        </authorList>
    </citation>
    <scope>NUCLEOTIDE SEQUENCE</scope>
    <source>
        <strain evidence="1">MF-1</strain>
    </source>
</reference>
<name>A0A9Q3H240_9BASI</name>
<organism evidence="1 2">
    <name type="scientific">Austropuccinia psidii MF-1</name>
    <dbReference type="NCBI Taxonomy" id="1389203"/>
    <lineage>
        <taxon>Eukaryota</taxon>
        <taxon>Fungi</taxon>
        <taxon>Dikarya</taxon>
        <taxon>Basidiomycota</taxon>
        <taxon>Pucciniomycotina</taxon>
        <taxon>Pucciniomycetes</taxon>
        <taxon>Pucciniales</taxon>
        <taxon>Sphaerophragmiaceae</taxon>
        <taxon>Austropuccinia</taxon>
    </lineage>
</organism>
<evidence type="ECO:0000313" key="2">
    <source>
        <dbReference type="Proteomes" id="UP000765509"/>
    </source>
</evidence>
<protein>
    <submittedName>
        <fullName evidence="1">Uncharacterized protein</fullName>
    </submittedName>
</protein>